<evidence type="ECO:0000256" key="4">
    <source>
        <dbReference type="PIRSR" id="PIRSR602401-1"/>
    </source>
</evidence>
<sequence length="549" mass="60708">METLYQGLKSLGVQAIVGIAIASYAVWTIVSYRRLSHIPGPRWTGVSNIPHSLAFLSGECHKWYHAASNKHGKHFWFLLNPKTSRILTRVGPNSLITSSPELWARLNAVRSPYTRTEWFYRGCRLEPGMDNVFTMTNDQEHERRRKQVASGYSGKENAKLEADIDANVSALLSLIRSYCTRPGEPSKPMDLAQKIPMFTLDVISSVGFGTAFGLLAADSDLNGYMASASSGLRINNAIIALGWAVRRFVDLPIVCKLGPSAKDSYGFGKMIGTVYEAVDRRVRAGDLDKRSDMLASFMRHGLRGEALRAETLEQVIAGSDTTAAAIRGIMLLLLTSPRVFARLREEVDDAVRRGGAPQSPEVVAKAQADALPYLQAVIREGMRVKLPVVCFFPRDIPAGGETWEVDGEQVFIPGGTDVGYSGNAMHHDKGIYGQDAASFRPERWLDKGANLPLMTKTNDLIFGHGKWQCLGKSVAMFELGKVIFEVCSTVSSLVCGIVQALVNADIHTHGQLVRNFDWTVENPEKAWDLHNYNGLMHIENLWVQVQERS</sequence>
<dbReference type="EMBL" id="JH793621">
    <property type="protein sequence ID" value="ELQ34933.1"/>
    <property type="molecule type" value="Genomic_DNA"/>
</dbReference>
<gene>
    <name evidence="6" type="ORF">OOU_Y34scaffold00740g11</name>
</gene>
<dbReference type="CDD" id="cd11060">
    <property type="entry name" value="CYP57A1-like"/>
    <property type="match status" value="1"/>
</dbReference>
<keyword evidence="1 4" id="KW-0349">Heme</keyword>
<dbReference type="GO" id="GO:0005506">
    <property type="term" value="F:iron ion binding"/>
    <property type="evidence" value="ECO:0007669"/>
    <property type="project" value="InterPro"/>
</dbReference>
<keyword evidence="2 4" id="KW-0479">Metal-binding</keyword>
<dbReference type="PANTHER" id="PTHR24305">
    <property type="entry name" value="CYTOCHROME P450"/>
    <property type="match status" value="1"/>
</dbReference>
<organism evidence="6">
    <name type="scientific">Pyricularia oryzae (strain Y34)</name>
    <name type="common">Rice blast fungus</name>
    <name type="synonym">Magnaporthe oryzae</name>
    <dbReference type="NCBI Taxonomy" id="1143189"/>
    <lineage>
        <taxon>Eukaryota</taxon>
        <taxon>Fungi</taxon>
        <taxon>Dikarya</taxon>
        <taxon>Ascomycota</taxon>
        <taxon>Pezizomycotina</taxon>
        <taxon>Sordariomycetes</taxon>
        <taxon>Sordariomycetidae</taxon>
        <taxon>Magnaporthales</taxon>
        <taxon>Pyriculariaceae</taxon>
        <taxon>Pyricularia</taxon>
    </lineage>
</organism>
<dbReference type="GO" id="GO:0020037">
    <property type="term" value="F:heme binding"/>
    <property type="evidence" value="ECO:0007669"/>
    <property type="project" value="InterPro"/>
</dbReference>
<dbReference type="Gene3D" id="1.10.630.10">
    <property type="entry name" value="Cytochrome P450"/>
    <property type="match status" value="1"/>
</dbReference>
<keyword evidence="5" id="KW-0472">Membrane</keyword>
<dbReference type="AlphaFoldDB" id="A0AA97NRA6"/>
<dbReference type="PRINTS" id="PR00385">
    <property type="entry name" value="P450"/>
</dbReference>
<comment type="cofactor">
    <cofactor evidence="4">
        <name>heme</name>
        <dbReference type="ChEBI" id="CHEBI:30413"/>
    </cofactor>
</comment>
<evidence type="ECO:0000256" key="1">
    <source>
        <dbReference type="ARBA" id="ARBA00022617"/>
    </source>
</evidence>
<keyword evidence="5" id="KW-0812">Transmembrane</keyword>
<dbReference type="InterPro" id="IPR001128">
    <property type="entry name" value="Cyt_P450"/>
</dbReference>
<dbReference type="InterPro" id="IPR036396">
    <property type="entry name" value="Cyt_P450_sf"/>
</dbReference>
<reference evidence="6" key="1">
    <citation type="journal article" date="2012" name="PLoS Genet.">
        <title>Comparative analysis of the genomes of two field isolates of the rice blast fungus Magnaporthe oryzae.</title>
        <authorList>
            <person name="Xue M."/>
            <person name="Yang J."/>
            <person name="Li Z."/>
            <person name="Hu S."/>
            <person name="Yao N."/>
            <person name="Dean R.A."/>
            <person name="Zhao W."/>
            <person name="Shen M."/>
            <person name="Zhang H."/>
            <person name="Li C."/>
            <person name="Liu L."/>
            <person name="Cao L."/>
            <person name="Xu X."/>
            <person name="Xing Y."/>
            <person name="Hsiang T."/>
            <person name="Zhang Z."/>
            <person name="Xu J.R."/>
            <person name="Peng Y.L."/>
        </authorList>
    </citation>
    <scope>NUCLEOTIDE SEQUENCE</scope>
    <source>
        <strain evidence="6">Y34</strain>
    </source>
</reference>
<evidence type="ECO:0000256" key="5">
    <source>
        <dbReference type="SAM" id="Phobius"/>
    </source>
</evidence>
<dbReference type="PANTHER" id="PTHR24305:SF168">
    <property type="entry name" value="P450, PUTATIVE (EUROFUNG)-RELATED"/>
    <property type="match status" value="1"/>
</dbReference>
<proteinExistence type="predicted"/>
<keyword evidence="3 4" id="KW-0408">Iron</keyword>
<dbReference type="Pfam" id="PF00067">
    <property type="entry name" value="p450"/>
    <property type="match status" value="1"/>
</dbReference>
<dbReference type="Proteomes" id="UP000011086">
    <property type="component" value="Unassembled WGS sequence"/>
</dbReference>
<accession>A0AA97NRA6</accession>
<keyword evidence="5" id="KW-1133">Transmembrane helix</keyword>
<dbReference type="SUPFAM" id="SSF48264">
    <property type="entry name" value="Cytochrome P450"/>
    <property type="match status" value="1"/>
</dbReference>
<evidence type="ECO:0000256" key="3">
    <source>
        <dbReference type="ARBA" id="ARBA00023004"/>
    </source>
</evidence>
<evidence type="ECO:0000313" key="6">
    <source>
        <dbReference type="EMBL" id="ELQ34933.1"/>
    </source>
</evidence>
<feature type="transmembrane region" description="Helical" evidence="5">
    <location>
        <begin position="12"/>
        <end position="32"/>
    </location>
</feature>
<feature type="binding site" description="axial binding residue" evidence="4">
    <location>
        <position position="469"/>
    </location>
    <ligand>
        <name>heme</name>
        <dbReference type="ChEBI" id="CHEBI:30413"/>
    </ligand>
    <ligandPart>
        <name>Fe</name>
        <dbReference type="ChEBI" id="CHEBI:18248"/>
    </ligandPart>
</feature>
<evidence type="ECO:0000256" key="2">
    <source>
        <dbReference type="ARBA" id="ARBA00022723"/>
    </source>
</evidence>
<name>A0AA97NRA6_PYRO3</name>
<dbReference type="InterPro" id="IPR050121">
    <property type="entry name" value="Cytochrome_P450_monoxygenase"/>
</dbReference>
<dbReference type="GO" id="GO:0004497">
    <property type="term" value="F:monooxygenase activity"/>
    <property type="evidence" value="ECO:0007669"/>
    <property type="project" value="InterPro"/>
</dbReference>
<dbReference type="PRINTS" id="PR00463">
    <property type="entry name" value="EP450I"/>
</dbReference>
<dbReference type="GO" id="GO:0016705">
    <property type="term" value="F:oxidoreductase activity, acting on paired donors, with incorporation or reduction of molecular oxygen"/>
    <property type="evidence" value="ECO:0007669"/>
    <property type="project" value="InterPro"/>
</dbReference>
<protein>
    <submittedName>
        <fullName evidence="6">Pisatin demethylase</fullName>
    </submittedName>
</protein>
<dbReference type="InterPro" id="IPR002401">
    <property type="entry name" value="Cyt_P450_E_grp-I"/>
</dbReference>